<evidence type="ECO:0000313" key="9">
    <source>
        <dbReference type="Proteomes" id="UP001168877"/>
    </source>
</evidence>
<comment type="caution">
    <text evidence="8">The sequence shown here is derived from an EMBL/GenBank/DDBJ whole genome shotgun (WGS) entry which is preliminary data.</text>
</comment>
<feature type="domain" description="V-type proton ATPase subunit S1/VOA1 transmembrane" evidence="7">
    <location>
        <begin position="365"/>
        <end position="396"/>
    </location>
</feature>
<feature type="region of interest" description="Disordered" evidence="5">
    <location>
        <begin position="26"/>
        <end position="45"/>
    </location>
</feature>
<organism evidence="8 9">
    <name type="scientific">Acer saccharum</name>
    <name type="common">Sugar maple</name>
    <dbReference type="NCBI Taxonomy" id="4024"/>
    <lineage>
        <taxon>Eukaryota</taxon>
        <taxon>Viridiplantae</taxon>
        <taxon>Streptophyta</taxon>
        <taxon>Embryophyta</taxon>
        <taxon>Tracheophyta</taxon>
        <taxon>Spermatophyta</taxon>
        <taxon>Magnoliopsida</taxon>
        <taxon>eudicotyledons</taxon>
        <taxon>Gunneridae</taxon>
        <taxon>Pentapetalae</taxon>
        <taxon>rosids</taxon>
        <taxon>malvids</taxon>
        <taxon>Sapindales</taxon>
        <taxon>Sapindaceae</taxon>
        <taxon>Hippocastanoideae</taxon>
        <taxon>Acereae</taxon>
        <taxon>Acer</taxon>
    </lineage>
</organism>
<feature type="transmembrane region" description="Helical" evidence="6">
    <location>
        <begin position="369"/>
        <end position="389"/>
    </location>
</feature>
<evidence type="ECO:0000256" key="5">
    <source>
        <dbReference type="SAM" id="MobiDB-lite"/>
    </source>
</evidence>
<dbReference type="PANTHER" id="PTHR35285">
    <property type="entry name" value="2-C-METHYL-D-ERYTHRITOL 4-PHOSPHATE CYTIDYLYLTRANSFERASE"/>
    <property type="match status" value="1"/>
</dbReference>
<comment type="subcellular location">
    <subcellularLocation>
        <location evidence="1">Membrane</location>
        <topology evidence="1">Single-pass membrane protein</topology>
    </subcellularLocation>
</comment>
<dbReference type="EMBL" id="JAUESC010000001">
    <property type="protein sequence ID" value="KAK0608877.1"/>
    <property type="molecule type" value="Genomic_DNA"/>
</dbReference>
<evidence type="ECO:0000256" key="1">
    <source>
        <dbReference type="ARBA" id="ARBA00004167"/>
    </source>
</evidence>
<evidence type="ECO:0000313" key="8">
    <source>
        <dbReference type="EMBL" id="KAK0608877.1"/>
    </source>
</evidence>
<proteinExistence type="predicted"/>
<keyword evidence="2 6" id="KW-0812">Transmembrane</keyword>
<dbReference type="PANTHER" id="PTHR35285:SF1">
    <property type="entry name" value="2-C-METHYL-D-ERYTHRITOL 4-PHOSPHATE CYTIDYLYLTRANSFERASE"/>
    <property type="match status" value="1"/>
</dbReference>
<dbReference type="InterPro" id="IPR046756">
    <property type="entry name" value="VAS1/VOA1_TM"/>
</dbReference>
<evidence type="ECO:0000256" key="4">
    <source>
        <dbReference type="ARBA" id="ARBA00023136"/>
    </source>
</evidence>
<dbReference type="GO" id="GO:0016020">
    <property type="term" value="C:membrane"/>
    <property type="evidence" value="ECO:0007669"/>
    <property type="project" value="UniProtKB-SubCell"/>
</dbReference>
<reference evidence="8" key="2">
    <citation type="submission" date="2023-06" db="EMBL/GenBank/DDBJ databases">
        <authorList>
            <person name="Swenson N.G."/>
            <person name="Wegrzyn J.L."/>
            <person name="Mcevoy S.L."/>
        </authorList>
    </citation>
    <scope>NUCLEOTIDE SEQUENCE</scope>
    <source>
        <strain evidence="8">NS2018</strain>
        <tissue evidence="8">Leaf</tissue>
    </source>
</reference>
<name>A0AA39W9D0_ACESA</name>
<keyword evidence="3 6" id="KW-1133">Transmembrane helix</keyword>
<keyword evidence="9" id="KW-1185">Reference proteome</keyword>
<gene>
    <name evidence="8" type="ORF">LWI29_037432</name>
</gene>
<dbReference type="AlphaFoldDB" id="A0AA39W9D0"/>
<sequence length="401" mass="44039">MKLHCIDCGGYRHISTDCGDLKTKNRRGKSKDYSCGESKESFSGSERCDREHNWSSTQVSTIGKYNKNYQDPKLHLLPVALESKMKKPGCYVVLFLMLLSLQSLNAIASTAPAFLWSPHLNRLSSNNKLNYQTISPKDLANSVLSQGGWFDILCSDTKSSQSVDVALVFVGKELQSSHISGNKHAASALVNLLKDSFTSSNFSMAFPYISASGDSMMESLLVSEFREACGNDLGISNVAFSESCMAEDGDFLKLADLHSVQDHLLSRMENTPKEQADLIVFCNEGSHSMEQLDQPRPESEVISELIASLEKSGAKYAVLYVSDPIRSIQYPSHRELERFLAEGTAGNVSANSTSCDEVCQLKTSLLEGLFVGIFLLLILISGLCCMMGIDTPTRFEAPQDS</sequence>
<dbReference type="Pfam" id="PF20520">
    <property type="entry name" value="Ac45-VOA1_TM"/>
    <property type="match status" value="1"/>
</dbReference>
<reference evidence="8" key="1">
    <citation type="journal article" date="2022" name="Plant J.">
        <title>Strategies of tolerance reflected in two North American maple genomes.</title>
        <authorList>
            <person name="McEvoy S.L."/>
            <person name="Sezen U.U."/>
            <person name="Trouern-Trend A."/>
            <person name="McMahon S.M."/>
            <person name="Schaberg P.G."/>
            <person name="Yang J."/>
            <person name="Wegrzyn J.L."/>
            <person name="Swenson N.G."/>
        </authorList>
    </citation>
    <scope>NUCLEOTIDE SEQUENCE</scope>
    <source>
        <strain evidence="8">NS2018</strain>
    </source>
</reference>
<feature type="compositionally biased region" description="Basic and acidic residues" evidence="5">
    <location>
        <begin position="30"/>
        <end position="45"/>
    </location>
</feature>
<dbReference type="Proteomes" id="UP001168877">
    <property type="component" value="Unassembled WGS sequence"/>
</dbReference>
<accession>A0AA39W9D0</accession>
<protein>
    <recommendedName>
        <fullName evidence="7">V-type proton ATPase subunit S1/VOA1 transmembrane domain-containing protein</fullName>
    </recommendedName>
</protein>
<evidence type="ECO:0000256" key="2">
    <source>
        <dbReference type="ARBA" id="ARBA00022692"/>
    </source>
</evidence>
<evidence type="ECO:0000256" key="6">
    <source>
        <dbReference type="SAM" id="Phobius"/>
    </source>
</evidence>
<keyword evidence="4 6" id="KW-0472">Membrane</keyword>
<evidence type="ECO:0000256" key="3">
    <source>
        <dbReference type="ARBA" id="ARBA00022989"/>
    </source>
</evidence>
<evidence type="ECO:0000259" key="7">
    <source>
        <dbReference type="Pfam" id="PF20520"/>
    </source>
</evidence>